<proteinExistence type="predicted"/>
<dbReference type="Proteomes" id="UP000287563">
    <property type="component" value="Unassembled WGS sequence"/>
</dbReference>
<gene>
    <name evidence="1" type="ORF">EDI28_11190</name>
</gene>
<feature type="non-terminal residue" evidence="1">
    <location>
        <position position="1"/>
    </location>
</feature>
<evidence type="ECO:0000313" key="2">
    <source>
        <dbReference type="Proteomes" id="UP000287563"/>
    </source>
</evidence>
<sequence length="46" mass="5446">KTPIKRHVKIMSKATPYDPFYEPFLKERKVKKQGRNSWFEPALAAL</sequence>
<dbReference type="EMBL" id="RJLM01000004">
    <property type="protein sequence ID" value="RWX55126.1"/>
    <property type="molecule type" value="Genomic_DNA"/>
</dbReference>
<keyword evidence="2" id="KW-1185">Reference proteome</keyword>
<organism evidence="1 2">
    <name type="scientific">Photobacterium chitinilyticum</name>
    <dbReference type="NCBI Taxonomy" id="2485123"/>
    <lineage>
        <taxon>Bacteria</taxon>
        <taxon>Pseudomonadati</taxon>
        <taxon>Pseudomonadota</taxon>
        <taxon>Gammaproteobacteria</taxon>
        <taxon>Vibrionales</taxon>
        <taxon>Vibrionaceae</taxon>
        <taxon>Photobacterium</taxon>
    </lineage>
</organism>
<comment type="caution">
    <text evidence="1">The sequence shown here is derived from an EMBL/GenBank/DDBJ whole genome shotgun (WGS) entry which is preliminary data.</text>
</comment>
<accession>A0A444JPW3</accession>
<dbReference type="AlphaFoldDB" id="A0A444JPW3"/>
<protein>
    <submittedName>
        <fullName evidence="1">Maturase</fullName>
    </submittedName>
</protein>
<evidence type="ECO:0000313" key="1">
    <source>
        <dbReference type="EMBL" id="RWX55126.1"/>
    </source>
</evidence>
<reference evidence="1 2" key="1">
    <citation type="submission" date="2018-11" db="EMBL/GenBank/DDBJ databases">
        <title>Photobacterium sp. BEI247 sp. nov., a marine bacterium isolated from Yongle Blue Hole in the South China Sea.</title>
        <authorList>
            <person name="Wang X."/>
        </authorList>
    </citation>
    <scope>NUCLEOTIDE SEQUENCE [LARGE SCALE GENOMIC DNA]</scope>
    <source>
        <strain evidence="2">BEI247</strain>
    </source>
</reference>
<name>A0A444JPW3_9GAMM</name>